<keyword evidence="4" id="KW-1185">Reference proteome</keyword>
<dbReference type="InterPro" id="IPR000387">
    <property type="entry name" value="Tyr_Pase_dom"/>
</dbReference>
<dbReference type="SUPFAM" id="SSF52799">
    <property type="entry name" value="(Phosphotyrosine protein) phosphatases II"/>
    <property type="match status" value="1"/>
</dbReference>
<evidence type="ECO:0000256" key="1">
    <source>
        <dbReference type="ARBA" id="ARBA00009580"/>
    </source>
</evidence>
<dbReference type="EMBL" id="JACHIV010000001">
    <property type="protein sequence ID" value="MBB5072672.1"/>
    <property type="molecule type" value="Genomic_DNA"/>
</dbReference>
<dbReference type="Proteomes" id="UP000580474">
    <property type="component" value="Unassembled WGS sequence"/>
</dbReference>
<gene>
    <name evidence="3" type="ORF">BJ969_005760</name>
</gene>
<dbReference type="PROSITE" id="PS50056">
    <property type="entry name" value="TYR_PHOSPHATASE_2"/>
    <property type="match status" value="1"/>
</dbReference>
<organism evidence="3 4">
    <name type="scientific">Saccharopolyspora gloriosae</name>
    <dbReference type="NCBI Taxonomy" id="455344"/>
    <lineage>
        <taxon>Bacteria</taxon>
        <taxon>Bacillati</taxon>
        <taxon>Actinomycetota</taxon>
        <taxon>Actinomycetes</taxon>
        <taxon>Pseudonocardiales</taxon>
        <taxon>Pseudonocardiaceae</taxon>
        <taxon>Saccharopolyspora</taxon>
    </lineage>
</organism>
<dbReference type="InterPro" id="IPR026893">
    <property type="entry name" value="Tyr/Ser_Pase_IphP-type"/>
</dbReference>
<dbReference type="Gene3D" id="3.90.190.10">
    <property type="entry name" value="Protein tyrosine phosphatase superfamily"/>
    <property type="match status" value="1"/>
</dbReference>
<dbReference type="PANTHER" id="PTHR31126">
    <property type="entry name" value="TYROSINE-PROTEIN PHOSPHATASE"/>
    <property type="match status" value="1"/>
</dbReference>
<proteinExistence type="inferred from homology"/>
<dbReference type="PANTHER" id="PTHR31126:SF1">
    <property type="entry name" value="TYROSINE SPECIFIC PROTEIN PHOSPHATASES DOMAIN-CONTAINING PROTEIN"/>
    <property type="match status" value="1"/>
</dbReference>
<dbReference type="InterPro" id="IPR029021">
    <property type="entry name" value="Prot-tyrosine_phosphatase-like"/>
</dbReference>
<name>A0A840NTZ6_9PSEU</name>
<comment type="similarity">
    <text evidence="1">Belongs to the protein-tyrosine phosphatase family.</text>
</comment>
<evidence type="ECO:0000313" key="4">
    <source>
        <dbReference type="Proteomes" id="UP000580474"/>
    </source>
</evidence>
<sequence length="240" mass="26210">MTANRNLFWDGAFNTRDLGGTTTADGRVIRRGALVRSATPEYLTETGWAQLRDHGIRTVIDLTGGEDGHPDLAPRPPELTTTTIRMDPTEDTEFWAYWGRGLHGTPLYFRPFLDRHPQRAVEVVRAFARAPEGGVLVHCHAGRDRTGIAVLLLLLIAGVGQAEILADHLRSHEGLRPLWAKLGTDDQEPIIEWALAEMGGSTGEALRAATELDVDAYLLGAGLAPEDLTAARNRLLEPPA</sequence>
<comment type="caution">
    <text evidence="3">The sequence shown here is derived from an EMBL/GenBank/DDBJ whole genome shotgun (WGS) entry which is preliminary data.</text>
</comment>
<dbReference type="InterPro" id="IPR016130">
    <property type="entry name" value="Tyr_Pase_AS"/>
</dbReference>
<dbReference type="RefSeq" id="WP_184484186.1">
    <property type="nucleotide sequence ID" value="NZ_JACHIV010000001.1"/>
</dbReference>
<protein>
    <recommendedName>
        <fullName evidence="2">Tyrosine specific protein phosphatases domain-containing protein</fullName>
    </recommendedName>
</protein>
<reference evidence="3 4" key="1">
    <citation type="submission" date="2020-08" db="EMBL/GenBank/DDBJ databases">
        <title>Sequencing the genomes of 1000 actinobacteria strains.</title>
        <authorList>
            <person name="Klenk H.-P."/>
        </authorList>
    </citation>
    <scope>NUCLEOTIDE SEQUENCE [LARGE SCALE GENOMIC DNA]</scope>
    <source>
        <strain evidence="3 4">DSM 45582</strain>
    </source>
</reference>
<evidence type="ECO:0000259" key="2">
    <source>
        <dbReference type="PROSITE" id="PS50056"/>
    </source>
</evidence>
<feature type="domain" description="Tyrosine specific protein phosphatases" evidence="2">
    <location>
        <begin position="118"/>
        <end position="173"/>
    </location>
</feature>
<dbReference type="AlphaFoldDB" id="A0A840NTZ6"/>
<accession>A0A840NTZ6</accession>
<dbReference type="PROSITE" id="PS00383">
    <property type="entry name" value="TYR_PHOSPHATASE_1"/>
    <property type="match status" value="1"/>
</dbReference>
<dbReference type="Pfam" id="PF13350">
    <property type="entry name" value="Y_phosphatase3"/>
    <property type="match status" value="1"/>
</dbReference>
<evidence type="ECO:0000313" key="3">
    <source>
        <dbReference type="EMBL" id="MBB5072672.1"/>
    </source>
</evidence>
<dbReference type="GO" id="GO:0004721">
    <property type="term" value="F:phosphoprotein phosphatase activity"/>
    <property type="evidence" value="ECO:0007669"/>
    <property type="project" value="InterPro"/>
</dbReference>